<evidence type="ECO:0000259" key="2">
    <source>
        <dbReference type="Pfam" id="PF00534"/>
    </source>
</evidence>
<dbReference type="EMBL" id="WKLP01000031">
    <property type="protein sequence ID" value="MRY13510.1"/>
    <property type="molecule type" value="Genomic_DNA"/>
</dbReference>
<organism evidence="4">
    <name type="scientific">Parabacteroides goldsteinii</name>
    <dbReference type="NCBI Taxonomy" id="328812"/>
    <lineage>
        <taxon>Bacteria</taxon>
        <taxon>Pseudomonadati</taxon>
        <taxon>Bacteroidota</taxon>
        <taxon>Bacteroidia</taxon>
        <taxon>Bacteroidales</taxon>
        <taxon>Tannerellaceae</taxon>
        <taxon>Parabacteroides</taxon>
    </lineage>
</organism>
<dbReference type="Pfam" id="PF00534">
    <property type="entry name" value="Glycos_transf_1"/>
    <property type="match status" value="1"/>
</dbReference>
<dbReference type="SUPFAM" id="SSF53756">
    <property type="entry name" value="UDP-Glycosyltransferase/glycogen phosphorylase"/>
    <property type="match status" value="1"/>
</dbReference>
<gene>
    <name evidence="4" type="ORF">GKE01_18875</name>
</gene>
<proteinExistence type="predicted"/>
<dbReference type="PANTHER" id="PTHR46401">
    <property type="entry name" value="GLYCOSYLTRANSFERASE WBBK-RELATED"/>
    <property type="match status" value="1"/>
</dbReference>
<dbReference type="InterPro" id="IPR001296">
    <property type="entry name" value="Glyco_trans_1"/>
</dbReference>
<accession>A0A6G1ZI11</accession>
<keyword evidence="1 4" id="KW-0808">Transferase</keyword>
<dbReference type="AlphaFoldDB" id="A0A6G1ZI11"/>
<dbReference type="GO" id="GO:0016757">
    <property type="term" value="F:glycosyltransferase activity"/>
    <property type="evidence" value="ECO:0007669"/>
    <property type="project" value="InterPro"/>
</dbReference>
<dbReference type="GO" id="GO:0009103">
    <property type="term" value="P:lipopolysaccharide biosynthetic process"/>
    <property type="evidence" value="ECO:0007669"/>
    <property type="project" value="TreeGrafter"/>
</dbReference>
<dbReference type="Pfam" id="PF13439">
    <property type="entry name" value="Glyco_transf_4"/>
    <property type="match status" value="1"/>
</dbReference>
<dbReference type="PANTHER" id="PTHR46401:SF2">
    <property type="entry name" value="GLYCOSYLTRANSFERASE WBBK-RELATED"/>
    <property type="match status" value="1"/>
</dbReference>
<feature type="domain" description="Glycosyltransferase subfamily 4-like N-terminal" evidence="3">
    <location>
        <begin position="74"/>
        <end position="223"/>
    </location>
</feature>
<evidence type="ECO:0000259" key="3">
    <source>
        <dbReference type="Pfam" id="PF13439"/>
    </source>
</evidence>
<comment type="caution">
    <text evidence="4">The sequence shown here is derived from an EMBL/GenBank/DDBJ whole genome shotgun (WGS) entry which is preliminary data.</text>
</comment>
<reference evidence="4" key="1">
    <citation type="journal article" date="2019" name="Nat. Med.">
        <title>A library of human gut bacterial isolates paired with longitudinal multiomics data enables mechanistic microbiome research.</title>
        <authorList>
            <person name="Poyet M."/>
            <person name="Groussin M."/>
            <person name="Gibbons S.M."/>
            <person name="Avila-Pacheco J."/>
            <person name="Jiang X."/>
            <person name="Kearney S.M."/>
            <person name="Perrotta A.R."/>
            <person name="Berdy B."/>
            <person name="Zhao S."/>
            <person name="Lieberman T.D."/>
            <person name="Swanson P.K."/>
            <person name="Smith M."/>
            <person name="Roesemann S."/>
            <person name="Alexander J.E."/>
            <person name="Rich S.A."/>
            <person name="Livny J."/>
            <person name="Vlamakis H."/>
            <person name="Clish C."/>
            <person name="Bullock K."/>
            <person name="Deik A."/>
            <person name="Scott J."/>
            <person name="Pierce K.A."/>
            <person name="Xavier R.J."/>
            <person name="Alm E.J."/>
        </authorList>
    </citation>
    <scope>NUCLEOTIDE SEQUENCE</scope>
    <source>
        <strain evidence="4">BIOML-A4</strain>
    </source>
</reference>
<feature type="domain" description="Glycosyl transferase family 1" evidence="2">
    <location>
        <begin position="236"/>
        <end position="389"/>
    </location>
</feature>
<dbReference type="RefSeq" id="WP_010800067.1">
    <property type="nucleotide sequence ID" value="NZ_CAJSYT010000021.1"/>
</dbReference>
<name>A0A6G1ZI11_9BACT</name>
<protein>
    <submittedName>
        <fullName evidence="4">Glycosyltransferase</fullName>
    </submittedName>
</protein>
<evidence type="ECO:0000313" key="4">
    <source>
        <dbReference type="EMBL" id="MRY13510.1"/>
    </source>
</evidence>
<dbReference type="Gene3D" id="3.40.50.2000">
    <property type="entry name" value="Glycogen Phosphorylase B"/>
    <property type="match status" value="2"/>
</dbReference>
<sequence length="412" mass="47170">MSNKILLQINACRNYGSTGRINEQIGLLAEQNGWTSYIAHGSRYVNPSRLKSIQVVSKLEEYWHAIETKIFDNHGLSSRIATRRFIKKIKEINPTIVHLHTIHGYYINYKILFDYLSKANIPVVWTLHDCWNFTGHCAHFDFHGCEKWKSGCYECPLKKDYPGSFVLQNSKRNYLLKKFFFTSLSDLTLVPVSNWLANLVNESFFKDCPNIRIQTIYNGVDIDVFKPESFVVIKSLKERLGISEKKVLLGCAVPFGVKKGYGDFLELREKLDDSYAIVMVGVSQKQKEEVCSKGIIGISRTQNVQELVNYYSMSDLFMNLTYSDTFPTTNLESLACGTPVLTYDTGGSVESVDERTGVVVKKGNMNVLVETIKLFTSKLKNSDACRKRAVSLYDKRDKYQEYIDLYESILKK</sequence>
<evidence type="ECO:0000256" key="1">
    <source>
        <dbReference type="ARBA" id="ARBA00022679"/>
    </source>
</evidence>
<dbReference type="InterPro" id="IPR028098">
    <property type="entry name" value="Glyco_trans_4-like_N"/>
</dbReference>